<evidence type="ECO:0000256" key="4">
    <source>
        <dbReference type="ARBA" id="ARBA00022692"/>
    </source>
</evidence>
<proteinExistence type="inferred from homology"/>
<evidence type="ECO:0000256" key="8">
    <source>
        <dbReference type="SAM" id="MobiDB-lite"/>
    </source>
</evidence>
<reference evidence="11 12" key="1">
    <citation type="journal article" date="2021" name="MBio">
        <title>A New Model Trypanosomatid, Novymonas esmeraldas: Genomic Perception of Its 'Candidatus Pandoraea novymonadis' Endosymbiont.</title>
        <authorList>
            <person name="Zakharova A."/>
            <person name="Saura A."/>
            <person name="Butenko A."/>
            <person name="Podesvova L."/>
            <person name="Warmusova S."/>
            <person name="Kostygov A.Y."/>
            <person name="Nenarokova A."/>
            <person name="Lukes J."/>
            <person name="Opperdoes F.R."/>
            <person name="Yurchenko V."/>
        </authorList>
    </citation>
    <scope>NUCLEOTIDE SEQUENCE [LARGE SCALE GENOMIC DNA]</scope>
    <source>
        <strain evidence="11 12">E262AT.01</strain>
    </source>
</reference>
<dbReference type="Proteomes" id="UP001430356">
    <property type="component" value="Unassembled WGS sequence"/>
</dbReference>
<feature type="transmembrane region" description="Helical" evidence="9">
    <location>
        <begin position="776"/>
        <end position="797"/>
    </location>
</feature>
<feature type="compositionally biased region" description="Polar residues" evidence="8">
    <location>
        <begin position="45"/>
        <end position="61"/>
    </location>
</feature>
<feature type="transmembrane region" description="Helical" evidence="9">
    <location>
        <begin position="546"/>
        <end position="564"/>
    </location>
</feature>
<evidence type="ECO:0000256" key="6">
    <source>
        <dbReference type="ARBA" id="ARBA00022989"/>
    </source>
</evidence>
<keyword evidence="7 9" id="KW-0472">Membrane</keyword>
<feature type="domain" description="Amino acid transporter transmembrane" evidence="10">
    <location>
        <begin position="475"/>
        <end position="851"/>
    </location>
</feature>
<comment type="similarity">
    <text evidence="2">Belongs to the amino acid/polyamine transporter 2 family.</text>
</comment>
<feature type="compositionally biased region" description="Low complexity" evidence="8">
    <location>
        <begin position="238"/>
        <end position="262"/>
    </location>
</feature>
<feature type="compositionally biased region" description="Pro residues" evidence="8">
    <location>
        <begin position="21"/>
        <end position="31"/>
    </location>
</feature>
<comment type="subcellular location">
    <subcellularLocation>
        <location evidence="1">Membrane</location>
        <topology evidence="1">Multi-pass membrane protein</topology>
    </subcellularLocation>
</comment>
<feature type="transmembrane region" description="Helical" evidence="9">
    <location>
        <begin position="576"/>
        <end position="596"/>
    </location>
</feature>
<dbReference type="InterPro" id="IPR013057">
    <property type="entry name" value="AA_transpt_TM"/>
</dbReference>
<organism evidence="11 12">
    <name type="scientific">Novymonas esmeraldas</name>
    <dbReference type="NCBI Taxonomy" id="1808958"/>
    <lineage>
        <taxon>Eukaryota</taxon>
        <taxon>Discoba</taxon>
        <taxon>Euglenozoa</taxon>
        <taxon>Kinetoplastea</taxon>
        <taxon>Metakinetoplastina</taxon>
        <taxon>Trypanosomatida</taxon>
        <taxon>Trypanosomatidae</taxon>
        <taxon>Novymonas</taxon>
    </lineage>
</organism>
<accession>A0AAW0ES59</accession>
<evidence type="ECO:0000256" key="3">
    <source>
        <dbReference type="ARBA" id="ARBA00022448"/>
    </source>
</evidence>
<gene>
    <name evidence="11" type="ORF">NESM_000531900</name>
</gene>
<dbReference type="GO" id="GO:0016020">
    <property type="term" value="C:membrane"/>
    <property type="evidence" value="ECO:0007669"/>
    <property type="project" value="UniProtKB-SubCell"/>
</dbReference>
<feature type="compositionally biased region" description="Low complexity" evidence="8">
    <location>
        <begin position="124"/>
        <end position="162"/>
    </location>
</feature>
<evidence type="ECO:0000256" key="1">
    <source>
        <dbReference type="ARBA" id="ARBA00004141"/>
    </source>
</evidence>
<dbReference type="GO" id="GO:0015179">
    <property type="term" value="F:L-amino acid transmembrane transporter activity"/>
    <property type="evidence" value="ECO:0007669"/>
    <property type="project" value="TreeGrafter"/>
</dbReference>
<protein>
    <submittedName>
        <fullName evidence="11">Transmembrane amino acid transporter protein</fullName>
    </submittedName>
</protein>
<evidence type="ECO:0000256" key="9">
    <source>
        <dbReference type="SAM" id="Phobius"/>
    </source>
</evidence>
<dbReference type="Pfam" id="PF01490">
    <property type="entry name" value="Aa_trans"/>
    <property type="match status" value="1"/>
</dbReference>
<feature type="transmembrane region" description="Helical" evidence="9">
    <location>
        <begin position="803"/>
        <end position="823"/>
    </location>
</feature>
<dbReference type="EMBL" id="JAECZO010000066">
    <property type="protein sequence ID" value="KAK7195986.1"/>
    <property type="molecule type" value="Genomic_DNA"/>
</dbReference>
<keyword evidence="3" id="KW-0813">Transport</keyword>
<feature type="region of interest" description="Disordered" evidence="8">
    <location>
        <begin position="1"/>
        <end position="275"/>
    </location>
</feature>
<feature type="compositionally biased region" description="Low complexity" evidence="8">
    <location>
        <begin position="211"/>
        <end position="230"/>
    </location>
</feature>
<feature type="transmembrane region" description="Helical" evidence="9">
    <location>
        <begin position="692"/>
        <end position="716"/>
    </location>
</feature>
<feature type="transmembrane region" description="Helical" evidence="9">
    <location>
        <begin position="487"/>
        <end position="511"/>
    </location>
</feature>
<dbReference type="PANTHER" id="PTHR22950:SF458">
    <property type="entry name" value="SODIUM-COUPLED NEUTRAL AMINO ACID TRANSPORTER 11-RELATED"/>
    <property type="match status" value="1"/>
</dbReference>
<keyword evidence="4 9" id="KW-0812">Transmembrane</keyword>
<feature type="transmembrane region" description="Helical" evidence="9">
    <location>
        <begin position="736"/>
        <end position="755"/>
    </location>
</feature>
<keyword evidence="6 9" id="KW-1133">Transmembrane helix</keyword>
<feature type="compositionally biased region" description="Low complexity" evidence="8">
    <location>
        <begin position="62"/>
        <end position="80"/>
    </location>
</feature>
<keyword evidence="5" id="KW-0029">Amino-acid transport</keyword>
<evidence type="ECO:0000313" key="12">
    <source>
        <dbReference type="Proteomes" id="UP001430356"/>
    </source>
</evidence>
<keyword evidence="12" id="KW-1185">Reference proteome</keyword>
<feature type="transmembrane region" description="Helical" evidence="9">
    <location>
        <begin position="608"/>
        <end position="629"/>
    </location>
</feature>
<dbReference type="PANTHER" id="PTHR22950">
    <property type="entry name" value="AMINO ACID TRANSPORTER"/>
    <property type="match status" value="1"/>
</dbReference>
<sequence length="881" mass="92556">MDGLARGSAKGGSPVDADTRAPPPRQPPPSPGHSSGGEEADEYSRQSLTNILPPSRRSSLGTRPASSASTSASAPSPSTRDTQSPTVSGAAPTAVAAPEVRSSASWLVKGVAPPVSSGGAGGRDTAATNAMNSDAASSSSWPARTAASPVAAAAAAAAPTAPISFVRTHEVSSDEEAAAAAAAADDNSDTDDALRSAPASLIRSRLGDVDQQQQQHLEAHAAQTTALHHPPSSPPHPLTQLSSRSGDSHAQAAAAPVHQTAASLRGRSPSPLRVAVPPSQLDIVTPTTTTAHVRFSSDIDEVEAASQTSTSTITTAAAVHVHERRDGEDVVAVVASPTPALLSPDELQLQRVKVYDRVVHRSDGNDGDDGDGGGAVSTLDFLRDTTHTILPDAVNHMFASTSLFLRTQTEAVMQAVPAPLRKAASRAGGGLATVADMTGSMLSSMQSYAVRTVPDAVLSPEWKYLIFVDAINVLKCSWNVNILVAPYILRMGGLVGGVLLIALMQLLCCYYTEVFFAAKHQLRGAAHVIMYGDVPRMTFGTWYPTYQLWYDGVALVATVAYAALNMRALLPHMNIHGGAATALGFTVPLLLCLPLVFMKRASTQPPMLTLASLLIFVALVMMFAVFPYGNVVRATVGSLRNDGGDGVAILYLFPQSVSEFFVALSICTYTCTPLGTAVPVERTMSPRRYIVLLRVCAAVTAAVHIAFAVCTLVSYGSLTCSVLPTSFDNHHTPLEVGVISLLFVAFLLYIPLSLFELGELMDRRVLGWRTIPGYGAAGPNALRVLLLVGSAVVAYALPYYGLLLSLAGALGYAAVAVVVPAALDYVCRERRCLLRGQRLRLLDYLVSFGGVAFGAVIALVGMVFTLYQLWLVTQAGYDYAC</sequence>
<evidence type="ECO:0000256" key="5">
    <source>
        <dbReference type="ARBA" id="ARBA00022970"/>
    </source>
</evidence>
<evidence type="ECO:0000256" key="7">
    <source>
        <dbReference type="ARBA" id="ARBA00023136"/>
    </source>
</evidence>
<evidence type="ECO:0000256" key="2">
    <source>
        <dbReference type="ARBA" id="ARBA00008066"/>
    </source>
</evidence>
<evidence type="ECO:0000313" key="11">
    <source>
        <dbReference type="EMBL" id="KAK7195986.1"/>
    </source>
</evidence>
<evidence type="ECO:0000259" key="10">
    <source>
        <dbReference type="Pfam" id="PF01490"/>
    </source>
</evidence>
<feature type="transmembrane region" description="Helical" evidence="9">
    <location>
        <begin position="844"/>
        <end position="870"/>
    </location>
</feature>
<name>A0AAW0ES59_9TRYP</name>
<comment type="caution">
    <text evidence="11">The sequence shown here is derived from an EMBL/GenBank/DDBJ whole genome shotgun (WGS) entry which is preliminary data.</text>
</comment>
<dbReference type="AlphaFoldDB" id="A0AAW0ES59"/>